<reference evidence="2 3" key="1">
    <citation type="journal article" date="2004" name="Nature">
        <title>Genome sequence of the ultrasmall unicellular red alga Cyanidioschyzon merolae 10D.</title>
        <authorList>
            <person name="Matsuzaki M."/>
            <person name="Misumi O."/>
            <person name="Shin-i T."/>
            <person name="Maruyama S."/>
            <person name="Takahara M."/>
            <person name="Miyagishima S."/>
            <person name="Mori T."/>
            <person name="Nishida K."/>
            <person name="Yagisawa F."/>
            <person name="Nishida K."/>
            <person name="Yoshida Y."/>
            <person name="Nishimura Y."/>
            <person name="Nakao S."/>
            <person name="Kobayashi T."/>
            <person name="Momoyama Y."/>
            <person name="Higashiyama T."/>
            <person name="Minoda A."/>
            <person name="Sano M."/>
            <person name="Nomoto H."/>
            <person name="Oishi K."/>
            <person name="Hayashi H."/>
            <person name="Ohta F."/>
            <person name="Nishizaka S."/>
            <person name="Haga S."/>
            <person name="Miura S."/>
            <person name="Morishita T."/>
            <person name="Kabeya Y."/>
            <person name="Terasawa K."/>
            <person name="Suzuki Y."/>
            <person name="Ishii Y."/>
            <person name="Asakawa S."/>
            <person name="Takano H."/>
            <person name="Ohta N."/>
            <person name="Kuroiwa H."/>
            <person name="Tanaka K."/>
            <person name="Shimizu N."/>
            <person name="Sugano S."/>
            <person name="Sato N."/>
            <person name="Nozaki H."/>
            <person name="Ogasawara N."/>
            <person name="Kohara Y."/>
            <person name="Kuroiwa T."/>
        </authorList>
    </citation>
    <scope>NUCLEOTIDE SEQUENCE [LARGE SCALE GENOMIC DNA]</scope>
    <source>
        <strain evidence="2 3">10D</strain>
    </source>
</reference>
<dbReference type="KEGG" id="cme:CYME_CMN156C"/>
<proteinExistence type="predicted"/>
<dbReference type="RefSeq" id="XP_005537293.1">
    <property type="nucleotide sequence ID" value="XM_005537236.1"/>
</dbReference>
<organism evidence="2 3">
    <name type="scientific">Cyanidioschyzon merolae (strain NIES-3377 / 10D)</name>
    <name type="common">Unicellular red alga</name>
    <dbReference type="NCBI Taxonomy" id="280699"/>
    <lineage>
        <taxon>Eukaryota</taxon>
        <taxon>Rhodophyta</taxon>
        <taxon>Bangiophyceae</taxon>
        <taxon>Cyanidiales</taxon>
        <taxon>Cyanidiaceae</taxon>
        <taxon>Cyanidioschyzon</taxon>
    </lineage>
</organism>
<protein>
    <recommendedName>
        <fullName evidence="4">B box-type domain-containing protein</fullName>
    </recommendedName>
</protein>
<dbReference type="EMBL" id="AP006496">
    <property type="protein sequence ID" value="BAM81257.1"/>
    <property type="molecule type" value="Genomic_DNA"/>
</dbReference>
<dbReference type="Proteomes" id="UP000007014">
    <property type="component" value="Chromosome 14"/>
</dbReference>
<reference evidence="2 3" key="2">
    <citation type="journal article" date="2007" name="BMC Biol.">
        <title>A 100%-complete sequence reveals unusually simple genomic features in the hot-spring red alga Cyanidioschyzon merolae.</title>
        <authorList>
            <person name="Nozaki H."/>
            <person name="Takano H."/>
            <person name="Misumi O."/>
            <person name="Terasawa K."/>
            <person name="Matsuzaki M."/>
            <person name="Maruyama S."/>
            <person name="Nishida K."/>
            <person name="Yagisawa F."/>
            <person name="Yoshida Y."/>
            <person name="Fujiwara T."/>
            <person name="Takio S."/>
            <person name="Tamura K."/>
            <person name="Chung S.J."/>
            <person name="Nakamura S."/>
            <person name="Kuroiwa H."/>
            <person name="Tanaka K."/>
            <person name="Sato N."/>
            <person name="Kuroiwa T."/>
        </authorList>
    </citation>
    <scope>NUCLEOTIDE SEQUENCE [LARGE SCALE GENOMIC DNA]</scope>
    <source>
        <strain evidence="2 3">10D</strain>
    </source>
</reference>
<feature type="region of interest" description="Disordered" evidence="1">
    <location>
        <begin position="407"/>
        <end position="436"/>
    </location>
</feature>
<keyword evidence="3" id="KW-1185">Reference proteome</keyword>
<dbReference type="Gramene" id="CMN156CT">
    <property type="protein sequence ID" value="CMN156CT"/>
    <property type="gene ID" value="CMN156C"/>
</dbReference>
<dbReference type="PANTHER" id="PTHR31065">
    <property type="entry name" value="PLATZ TRANSCRIPTION FACTOR FAMILY PROTEIN"/>
    <property type="match status" value="1"/>
</dbReference>
<name>M1VED8_CYAM1</name>
<dbReference type="PANTHER" id="PTHR31065:SF1">
    <property type="entry name" value="OS09G0116050 PROTEIN"/>
    <property type="match status" value="1"/>
</dbReference>
<dbReference type="InterPro" id="IPR006734">
    <property type="entry name" value="PLATZ"/>
</dbReference>
<evidence type="ECO:0000256" key="1">
    <source>
        <dbReference type="SAM" id="MobiDB-lite"/>
    </source>
</evidence>
<dbReference type="HOGENOM" id="CLU_489510_0_0_1"/>
<dbReference type="OrthoDB" id="1908108at2759"/>
<evidence type="ECO:0008006" key="4">
    <source>
        <dbReference type="Google" id="ProtNLM"/>
    </source>
</evidence>
<feature type="region of interest" description="Disordered" evidence="1">
    <location>
        <begin position="366"/>
        <end position="395"/>
    </location>
</feature>
<sequence>MDSSQTGRLNSSASGPGGAYAFHVRDAFLGVGVVSSVRDACETSTIPAVPEQSLVHCASTSETASLNEWTSDGYTKLWGGCENSRINEYGTLCVTAPQPHSAPADDRLPTTPISSDSEGGERGVALTSGPTSVVRRYTHTDSAPMKGGSDPLAAMADWLPKLFRTSFYSICGVHKSAGHDSRKVNQRWIERTVFCLHCCEAVCRLCVDRQRQLEFGDAPHASHPHIGICRYMYHDVVLAKDICKEMDVSQVQSYLNNGQRVMYLVRGSGSDTGAAHVPTSWQGASSSASRCRTCWRPLQKDYAFCSIFCLVTQPDDSRKRFDLNPSFRRETLSEFCARAKREGRLRHVKPGNVQHQVMYERAFQDAPGMRDSGTTSQSTEHHSARGRRMRPPRSVATGRAIKSLAKRVANGRGSKRVQDRTSGTPGGTVWIGSSSRGCGRDAGDGHELSVSCCTKSGSTSAERNWLPQYSPGSVFGVFHWPWRSASGSDTWTGGCGANPAHAADDRRTGGDASLLAMDGCDPNLNFETRLLRLSGVRKSRRKAWPVPAVSVCNVLNA</sequence>
<gene>
    <name evidence="2" type="ORF">CYME_CMN156C</name>
</gene>
<dbReference type="AlphaFoldDB" id="M1VED8"/>
<dbReference type="Pfam" id="PF04640">
    <property type="entry name" value="PLATZ"/>
    <property type="match status" value="1"/>
</dbReference>
<dbReference type="GeneID" id="16995400"/>
<evidence type="ECO:0000313" key="2">
    <source>
        <dbReference type="EMBL" id="BAM81257.1"/>
    </source>
</evidence>
<feature type="region of interest" description="Disordered" evidence="1">
    <location>
        <begin position="98"/>
        <end position="127"/>
    </location>
</feature>
<evidence type="ECO:0000313" key="3">
    <source>
        <dbReference type="Proteomes" id="UP000007014"/>
    </source>
</evidence>
<accession>M1VED8</accession>
<dbReference type="eggNOG" id="ENOG502R0ZN">
    <property type="taxonomic scope" value="Eukaryota"/>
</dbReference>